<accession>A0A4R1XX75</accession>
<evidence type="ECO:0000256" key="4">
    <source>
        <dbReference type="ARBA" id="ARBA00022833"/>
    </source>
</evidence>
<dbReference type="InterPro" id="IPR016681">
    <property type="entry name" value="SuccinylGlu_desuccinylase"/>
</dbReference>
<evidence type="ECO:0000256" key="2">
    <source>
        <dbReference type="ARBA" id="ARBA00022723"/>
    </source>
</evidence>
<dbReference type="NCBIfam" id="TIGR03242">
    <property type="entry name" value="arg_catab_astE"/>
    <property type="match status" value="1"/>
</dbReference>
<evidence type="ECO:0000313" key="10">
    <source>
        <dbReference type="Proteomes" id="UP000294963"/>
    </source>
</evidence>
<name>A0A4R1XX75_ACICA</name>
<reference evidence="9 10" key="1">
    <citation type="submission" date="2019-03" db="EMBL/GenBank/DDBJ databases">
        <title>Genomic analyses of the natural microbiome of Caenorhabditis elegans.</title>
        <authorList>
            <person name="Samuel B."/>
        </authorList>
    </citation>
    <scope>NUCLEOTIDE SEQUENCE [LARGE SCALE GENOMIC DNA]</scope>
    <source>
        <strain evidence="9 10">JUb89</strain>
    </source>
</reference>
<evidence type="ECO:0000313" key="9">
    <source>
        <dbReference type="EMBL" id="TCM68676.1"/>
    </source>
</evidence>
<comment type="function">
    <text evidence="5">Transforms N(2)-succinylglutamate into succinate and glutamate.</text>
</comment>
<feature type="binding site" evidence="5">
    <location>
        <position position="53"/>
    </location>
    <ligand>
        <name>Zn(2+)</name>
        <dbReference type="ChEBI" id="CHEBI:29105"/>
    </ligand>
</feature>
<evidence type="ECO:0000256" key="3">
    <source>
        <dbReference type="ARBA" id="ARBA00022801"/>
    </source>
</evidence>
<dbReference type="Gene3D" id="3.40.630.10">
    <property type="entry name" value="Zn peptidases"/>
    <property type="match status" value="1"/>
</dbReference>
<dbReference type="GO" id="GO:0019544">
    <property type="term" value="P:L-arginine catabolic process to L-glutamate"/>
    <property type="evidence" value="ECO:0007669"/>
    <property type="project" value="UniProtKB-UniRule"/>
</dbReference>
<dbReference type="InterPro" id="IPR050178">
    <property type="entry name" value="AspA/AstE_fam"/>
</dbReference>
<dbReference type="GO" id="GO:0009017">
    <property type="term" value="F:succinylglutamate desuccinylase activity"/>
    <property type="evidence" value="ECO:0007669"/>
    <property type="project" value="UniProtKB-UniRule"/>
</dbReference>
<proteinExistence type="inferred from homology"/>
<gene>
    <name evidence="5" type="primary">astE</name>
    <name evidence="9" type="ORF">EC844_10452</name>
</gene>
<evidence type="ECO:0000256" key="6">
    <source>
        <dbReference type="NCBIfam" id="TIGR03242"/>
    </source>
</evidence>
<evidence type="ECO:0000256" key="1">
    <source>
        <dbReference type="ARBA" id="ARBA00022503"/>
    </source>
</evidence>
<comment type="similarity">
    <text evidence="5">Belongs to the AspA/AstE family. Succinylglutamate desuccinylase subfamily.</text>
</comment>
<evidence type="ECO:0000256" key="5">
    <source>
        <dbReference type="HAMAP-Rule" id="MF_00767"/>
    </source>
</evidence>
<dbReference type="PANTHER" id="PTHR15162">
    <property type="entry name" value="ASPARTOACYLASE"/>
    <property type="match status" value="1"/>
</dbReference>
<feature type="domain" description="AstE/AspA barrel-sandwich hybrid" evidence="7">
    <location>
        <begin position="249"/>
        <end position="319"/>
    </location>
</feature>
<dbReference type="Pfam" id="PF04952">
    <property type="entry name" value="AstE_AspA_hybrid"/>
    <property type="match status" value="1"/>
</dbReference>
<dbReference type="NCBIfam" id="NF003706">
    <property type="entry name" value="PRK05324.1"/>
    <property type="match status" value="1"/>
</dbReference>
<comment type="catalytic activity">
    <reaction evidence="5">
        <text>N-succinyl-L-glutamate + H2O = L-glutamate + succinate</text>
        <dbReference type="Rhea" id="RHEA:15169"/>
        <dbReference type="ChEBI" id="CHEBI:15377"/>
        <dbReference type="ChEBI" id="CHEBI:29985"/>
        <dbReference type="ChEBI" id="CHEBI:30031"/>
        <dbReference type="ChEBI" id="CHEBI:58763"/>
        <dbReference type="EC" id="3.5.1.96"/>
    </reaction>
</comment>
<keyword evidence="2 5" id="KW-0479">Metal-binding</keyword>
<dbReference type="GO" id="GO:0008270">
    <property type="term" value="F:zinc ion binding"/>
    <property type="evidence" value="ECO:0007669"/>
    <property type="project" value="UniProtKB-UniRule"/>
</dbReference>
<keyword evidence="4 5" id="KW-0862">Zinc</keyword>
<dbReference type="OrthoDB" id="5290473at2"/>
<dbReference type="InterPro" id="IPR007036">
    <property type="entry name" value="Aste_AspA_hybrid_dom"/>
</dbReference>
<keyword evidence="10" id="KW-1185">Reference proteome</keyword>
<dbReference type="EMBL" id="SLVJ01000004">
    <property type="protein sequence ID" value="TCM68676.1"/>
    <property type="molecule type" value="Genomic_DNA"/>
</dbReference>
<comment type="pathway">
    <text evidence="5">Amino-acid degradation; L-arginine degradation via AST pathway; L-glutamate and succinate from L-arginine: step 5/5.</text>
</comment>
<dbReference type="HAMAP" id="MF_00767">
    <property type="entry name" value="Arg_catab_AstE"/>
    <property type="match status" value="1"/>
</dbReference>
<dbReference type="UniPathway" id="UPA00185">
    <property type="reaction ID" value="UER00283"/>
</dbReference>
<dbReference type="GO" id="GO:0019545">
    <property type="term" value="P:L-arginine catabolic process to succinate"/>
    <property type="evidence" value="ECO:0007669"/>
    <property type="project" value="UniProtKB-UniRule"/>
</dbReference>
<keyword evidence="1 5" id="KW-0056">Arginine metabolism</keyword>
<comment type="caution">
    <text evidence="9">The sequence shown here is derived from an EMBL/GenBank/DDBJ whole genome shotgun (WGS) entry which is preliminary data.</text>
</comment>
<dbReference type="EC" id="3.5.1.96" evidence="5 6"/>
<evidence type="ECO:0000259" key="7">
    <source>
        <dbReference type="Pfam" id="PF04952"/>
    </source>
</evidence>
<dbReference type="PANTHER" id="PTHR15162:SF7">
    <property type="entry name" value="SUCCINYLGLUTAMATE DESUCCINYLASE"/>
    <property type="match status" value="1"/>
</dbReference>
<feature type="active site" evidence="5">
    <location>
        <position position="210"/>
    </location>
</feature>
<feature type="binding site" evidence="5">
    <location>
        <position position="56"/>
    </location>
    <ligand>
        <name>Zn(2+)</name>
        <dbReference type="ChEBI" id="CHEBI:29105"/>
    </ligand>
</feature>
<feature type="binding site" evidence="5">
    <location>
        <position position="148"/>
    </location>
    <ligand>
        <name>Zn(2+)</name>
        <dbReference type="ChEBI" id="CHEBI:29105"/>
    </ligand>
</feature>
<evidence type="ECO:0000259" key="8">
    <source>
        <dbReference type="Pfam" id="PF24827"/>
    </source>
</evidence>
<dbReference type="InterPro" id="IPR055438">
    <property type="entry name" value="AstE_AspA_cat"/>
</dbReference>
<comment type="cofactor">
    <cofactor evidence="5">
        <name>Zn(2+)</name>
        <dbReference type="ChEBI" id="CHEBI:29105"/>
    </cofactor>
    <text evidence="5">Binds 1 zinc ion per subunit.</text>
</comment>
<dbReference type="AlphaFoldDB" id="A0A4R1XX75"/>
<protein>
    <recommendedName>
        <fullName evidence="5 6">Succinylglutamate desuccinylase</fullName>
        <ecNumber evidence="5 6">3.5.1.96</ecNumber>
    </recommendedName>
</protein>
<keyword evidence="3 5" id="KW-0378">Hydrolase</keyword>
<dbReference type="Proteomes" id="UP000294963">
    <property type="component" value="Unassembled WGS sequence"/>
</dbReference>
<organism evidence="9 10">
    <name type="scientific">Acinetobacter calcoaceticus</name>
    <dbReference type="NCBI Taxonomy" id="471"/>
    <lineage>
        <taxon>Bacteria</taxon>
        <taxon>Pseudomonadati</taxon>
        <taxon>Pseudomonadota</taxon>
        <taxon>Gammaproteobacteria</taxon>
        <taxon>Moraxellales</taxon>
        <taxon>Moraxellaceae</taxon>
        <taxon>Acinetobacter</taxon>
        <taxon>Acinetobacter calcoaceticus/baumannii complex</taxon>
    </lineage>
</organism>
<dbReference type="Pfam" id="PF24827">
    <property type="entry name" value="AstE_AspA_cat"/>
    <property type="match status" value="1"/>
</dbReference>
<dbReference type="SUPFAM" id="SSF53187">
    <property type="entry name" value="Zn-dependent exopeptidases"/>
    <property type="match status" value="1"/>
</dbReference>
<dbReference type="GO" id="GO:0016788">
    <property type="term" value="F:hydrolase activity, acting on ester bonds"/>
    <property type="evidence" value="ECO:0007669"/>
    <property type="project" value="UniProtKB-UniRule"/>
</dbReference>
<dbReference type="CDD" id="cd03855">
    <property type="entry name" value="M14_ASTE"/>
    <property type="match status" value="1"/>
</dbReference>
<feature type="domain" description="Succinylglutamate desuccinylase/Aspartoacylase catalytic" evidence="8">
    <location>
        <begin position="45"/>
        <end position="230"/>
    </location>
</feature>
<sequence>MHQFLNHVLMQQDCSKAQGLTQRFSWRYLAEGVLECIPHSHYDCSILISAGVHGNETAPIEIVDQIVGDLFSGQLILKQRVLFILGHPKAIRAGTRFVEYDLNRLFCGAWQQHSQSLESSRAKQLEMITANFFSDPNCTSKKYHYDLHTAIKPSLLPTFALIPFSKYAQDQDLVDHLCAAELDAVVYHSSAGNTFSNFSAQLSVASVTLELGKANPFGANDLADFSAINHVLRAMLSKQAQPIRQKKPILQFKVLESIIKHDESFEFHIDPTQDNFNIALKSQIIASDQQKTYQYLNHDVYLLFLNPKVKTGLRAGLILQLF</sequence>